<proteinExistence type="predicted"/>
<keyword evidence="2" id="KW-1185">Reference proteome</keyword>
<sequence length="119" mass="14275">MLLTYLKTYQSKNLLNYGNYNYFYSQTSPSDYFYFYFQQLFQYFLTLFLQQILFESSLPLSSSIYQQLSSSPFSLFSSDFPIKFSIFKSYILFSYSFQQADLFLSFSIKTYSQINIYSV</sequence>
<comment type="caution">
    <text evidence="1">The sequence shown here is derived from an EMBL/GenBank/DDBJ whole genome shotgun (WGS) entry which is preliminary data.</text>
</comment>
<evidence type="ECO:0000313" key="2">
    <source>
        <dbReference type="Proteomes" id="UP000054937"/>
    </source>
</evidence>
<evidence type="ECO:0000313" key="1">
    <source>
        <dbReference type="EMBL" id="KRX01741.1"/>
    </source>
</evidence>
<name>A0A0V0QHQ1_PSEPJ</name>
<organism evidence="1 2">
    <name type="scientific">Pseudocohnilembus persalinus</name>
    <name type="common">Ciliate</name>
    <dbReference type="NCBI Taxonomy" id="266149"/>
    <lineage>
        <taxon>Eukaryota</taxon>
        <taxon>Sar</taxon>
        <taxon>Alveolata</taxon>
        <taxon>Ciliophora</taxon>
        <taxon>Intramacronucleata</taxon>
        <taxon>Oligohymenophorea</taxon>
        <taxon>Scuticociliatia</taxon>
        <taxon>Philasterida</taxon>
        <taxon>Pseudocohnilembidae</taxon>
        <taxon>Pseudocohnilembus</taxon>
    </lineage>
</organism>
<gene>
    <name evidence="1" type="ORF">PPERSA_01611</name>
</gene>
<protein>
    <submittedName>
        <fullName evidence="1">Uncharacterized protein</fullName>
    </submittedName>
</protein>
<dbReference type="EMBL" id="LDAU01000166">
    <property type="protein sequence ID" value="KRX01741.1"/>
    <property type="molecule type" value="Genomic_DNA"/>
</dbReference>
<reference evidence="1 2" key="1">
    <citation type="journal article" date="2015" name="Sci. Rep.">
        <title>Genome of the facultative scuticociliatosis pathogen Pseudocohnilembus persalinus provides insight into its virulence through horizontal gene transfer.</title>
        <authorList>
            <person name="Xiong J."/>
            <person name="Wang G."/>
            <person name="Cheng J."/>
            <person name="Tian M."/>
            <person name="Pan X."/>
            <person name="Warren A."/>
            <person name="Jiang C."/>
            <person name="Yuan D."/>
            <person name="Miao W."/>
        </authorList>
    </citation>
    <scope>NUCLEOTIDE SEQUENCE [LARGE SCALE GENOMIC DNA]</scope>
    <source>
        <strain evidence="1">36N120E</strain>
    </source>
</reference>
<dbReference type="AlphaFoldDB" id="A0A0V0QHQ1"/>
<dbReference type="InParanoid" id="A0A0V0QHQ1"/>
<accession>A0A0V0QHQ1</accession>
<dbReference type="Proteomes" id="UP000054937">
    <property type="component" value="Unassembled WGS sequence"/>
</dbReference>